<name>A0ABN6C5G8_9ACTN</name>
<keyword evidence="4" id="KW-0812">Transmembrane</keyword>
<feature type="transmembrane region" description="Helical" evidence="4">
    <location>
        <begin position="55"/>
        <end position="74"/>
    </location>
</feature>
<keyword evidence="4" id="KW-1133">Transmembrane helix</keyword>
<keyword evidence="3" id="KW-0902">Two-component regulatory system</keyword>
<reference evidence="6 7" key="1">
    <citation type="submission" date="2020-08" db="EMBL/GenBank/DDBJ databases">
        <title>Whole genome shotgun sequence of Actinoplanes ianthinogenes NBRC 13996.</title>
        <authorList>
            <person name="Komaki H."/>
            <person name="Tamura T."/>
        </authorList>
    </citation>
    <scope>NUCLEOTIDE SEQUENCE [LARGE SCALE GENOMIC DNA]</scope>
    <source>
        <strain evidence="6 7">NBRC 13996</strain>
    </source>
</reference>
<keyword evidence="1" id="KW-0808">Transferase</keyword>
<dbReference type="EMBL" id="AP023356">
    <property type="protein sequence ID" value="BCJ40720.1"/>
    <property type="molecule type" value="Genomic_DNA"/>
</dbReference>
<dbReference type="InterPro" id="IPR036890">
    <property type="entry name" value="HATPase_C_sf"/>
</dbReference>
<keyword evidence="4" id="KW-0472">Membrane</keyword>
<accession>A0ABN6C5G8</accession>
<evidence type="ECO:0000256" key="1">
    <source>
        <dbReference type="ARBA" id="ARBA00022679"/>
    </source>
</evidence>
<feature type="transmembrane region" description="Helical" evidence="4">
    <location>
        <begin position="104"/>
        <end position="123"/>
    </location>
</feature>
<keyword evidence="7" id="KW-1185">Reference proteome</keyword>
<dbReference type="InterPro" id="IPR011712">
    <property type="entry name" value="Sig_transdc_His_kin_sub3_dim/P"/>
</dbReference>
<feature type="domain" description="Signal transduction histidine kinase subgroup 3 dimerisation and phosphoacceptor" evidence="5">
    <location>
        <begin position="173"/>
        <end position="238"/>
    </location>
</feature>
<feature type="transmembrane region" description="Helical" evidence="4">
    <location>
        <begin position="80"/>
        <end position="97"/>
    </location>
</feature>
<dbReference type="PANTHER" id="PTHR24421">
    <property type="entry name" value="NITRATE/NITRITE SENSOR PROTEIN NARX-RELATED"/>
    <property type="match status" value="1"/>
</dbReference>
<evidence type="ECO:0000256" key="4">
    <source>
        <dbReference type="SAM" id="Phobius"/>
    </source>
</evidence>
<evidence type="ECO:0000256" key="3">
    <source>
        <dbReference type="ARBA" id="ARBA00023012"/>
    </source>
</evidence>
<keyword evidence="2 6" id="KW-0418">Kinase</keyword>
<dbReference type="CDD" id="cd16917">
    <property type="entry name" value="HATPase_UhpB-NarQ-NarX-like"/>
    <property type="match status" value="1"/>
</dbReference>
<dbReference type="InterPro" id="IPR050482">
    <property type="entry name" value="Sensor_HK_TwoCompSys"/>
</dbReference>
<evidence type="ECO:0000259" key="5">
    <source>
        <dbReference type="Pfam" id="PF07730"/>
    </source>
</evidence>
<dbReference type="Gene3D" id="3.30.565.10">
    <property type="entry name" value="Histidine kinase-like ATPase, C-terminal domain"/>
    <property type="match status" value="1"/>
</dbReference>
<organism evidence="6 7">
    <name type="scientific">Actinoplanes ianthinogenes</name>
    <dbReference type="NCBI Taxonomy" id="122358"/>
    <lineage>
        <taxon>Bacteria</taxon>
        <taxon>Bacillati</taxon>
        <taxon>Actinomycetota</taxon>
        <taxon>Actinomycetes</taxon>
        <taxon>Micromonosporales</taxon>
        <taxon>Micromonosporaceae</taxon>
        <taxon>Actinoplanes</taxon>
    </lineage>
</organism>
<proteinExistence type="predicted"/>
<evidence type="ECO:0000256" key="2">
    <source>
        <dbReference type="ARBA" id="ARBA00022777"/>
    </source>
</evidence>
<gene>
    <name evidence="6" type="ORF">Aiant_13770</name>
</gene>
<evidence type="ECO:0000313" key="6">
    <source>
        <dbReference type="EMBL" id="BCJ40720.1"/>
    </source>
</evidence>
<sequence length="363" mass="37234">MIGCLLAVVVILGVDLSAVPAQAARGLVFVVLLLVCAVAGGLFAVPVLGTPVPPAGLIVVAGAGAAGILLGAHVIGVGGFPWALPLAALIAAVLAGSGSRRWMVLPVGGLLAFGIVLAGSRSIGPAALRAALTDAGITVLCAAALYAQVWMCEVAERIERARRAERSAAVTGERQRFAAELHDIQGHHLQVIALKSELAERLAQTDPARALAEMRDVQALARQALGDTRELVQGYRAVSLETEIANAARVLDAAGIRSSIAPADGLPGLPPAMENLLGLVVRECTTNVLRHSAARRCEISLTARDGGVALRFANDAPLDARAGPDGGLAGLRERIAAVGGHLQATRTADRFTVDAAVPETLAR</sequence>
<feature type="transmembrane region" description="Helical" evidence="4">
    <location>
        <begin position="135"/>
        <end position="155"/>
    </location>
</feature>
<dbReference type="PANTHER" id="PTHR24421:SF63">
    <property type="entry name" value="SENSOR HISTIDINE KINASE DESK"/>
    <property type="match status" value="1"/>
</dbReference>
<protein>
    <submittedName>
        <fullName evidence="6">Histidine kinase</fullName>
    </submittedName>
</protein>
<feature type="transmembrane region" description="Helical" evidence="4">
    <location>
        <begin position="27"/>
        <end position="48"/>
    </location>
</feature>
<evidence type="ECO:0000313" key="7">
    <source>
        <dbReference type="Proteomes" id="UP000676967"/>
    </source>
</evidence>
<dbReference type="Proteomes" id="UP000676967">
    <property type="component" value="Chromosome"/>
</dbReference>
<dbReference type="Gene3D" id="1.20.5.1930">
    <property type="match status" value="1"/>
</dbReference>
<dbReference type="Pfam" id="PF07730">
    <property type="entry name" value="HisKA_3"/>
    <property type="match status" value="1"/>
</dbReference>
<dbReference type="GO" id="GO:0016301">
    <property type="term" value="F:kinase activity"/>
    <property type="evidence" value="ECO:0007669"/>
    <property type="project" value="UniProtKB-KW"/>
</dbReference>